<dbReference type="Proteomes" id="UP000239576">
    <property type="component" value="Unassembled WGS sequence"/>
</dbReference>
<reference evidence="3" key="1">
    <citation type="submission" date="2018-02" db="EMBL/GenBank/DDBJ databases">
        <authorList>
            <person name="Moore K."/>
            <person name="Momper L."/>
        </authorList>
    </citation>
    <scope>NUCLEOTIDE SEQUENCE [LARGE SCALE GENOMIC DNA]</scope>
    <source>
        <strain evidence="3">ULC18</strain>
    </source>
</reference>
<dbReference type="Gene3D" id="3.40.50.1110">
    <property type="entry name" value="SGNH hydrolase"/>
    <property type="match status" value="1"/>
</dbReference>
<dbReference type="SUPFAM" id="SSF52266">
    <property type="entry name" value="SGNH hydrolase"/>
    <property type="match status" value="1"/>
</dbReference>
<dbReference type="Pfam" id="PF13472">
    <property type="entry name" value="Lipase_GDSL_2"/>
    <property type="match status" value="1"/>
</dbReference>
<dbReference type="GO" id="GO:0004622">
    <property type="term" value="F:phosphatidylcholine lysophospholipase activity"/>
    <property type="evidence" value="ECO:0007669"/>
    <property type="project" value="TreeGrafter"/>
</dbReference>
<protein>
    <submittedName>
        <fullName evidence="2">Lipase</fullName>
    </submittedName>
</protein>
<dbReference type="InterPro" id="IPR051532">
    <property type="entry name" value="Ester_Hydrolysis_Enzymes"/>
</dbReference>
<organism evidence="2 3">
    <name type="scientific">Stenomitos frigidus ULC18</name>
    <dbReference type="NCBI Taxonomy" id="2107698"/>
    <lineage>
        <taxon>Bacteria</taxon>
        <taxon>Bacillati</taxon>
        <taxon>Cyanobacteriota</taxon>
        <taxon>Cyanophyceae</taxon>
        <taxon>Leptolyngbyales</taxon>
        <taxon>Leptolyngbyaceae</taxon>
        <taxon>Stenomitos</taxon>
    </lineage>
</organism>
<evidence type="ECO:0000313" key="2">
    <source>
        <dbReference type="EMBL" id="PSB34680.1"/>
    </source>
</evidence>
<keyword evidence="3" id="KW-1185">Reference proteome</keyword>
<name>A0A2T1EPK0_9CYAN</name>
<dbReference type="InterPro" id="IPR036514">
    <property type="entry name" value="SGNH_hydro_sf"/>
</dbReference>
<feature type="domain" description="SGNH hydrolase-type esterase" evidence="1">
    <location>
        <begin position="10"/>
        <end position="183"/>
    </location>
</feature>
<sequence length="202" mass="22467">MTENDIRICFLGESFVNGTGDRTHLGWTGRLCQTLSQLGDRVTYYNLGIRRETSTELLARWQQECDRRLPPGCHHRVVFSFGVNDTTMENGSTRVALPRSLANARQILSVAQQTYPILMVGLAPIADDEAQNIRIHELSGHLAQLCESLKIPYLDIFTPLSQSDIWMQEAAAGDGAHPDAAGYVELAHLIQAWSAWNAFTAL</sequence>
<dbReference type="OrthoDB" id="5196031at2"/>
<dbReference type="EMBL" id="PVWK01000012">
    <property type="protein sequence ID" value="PSB34680.1"/>
    <property type="molecule type" value="Genomic_DNA"/>
</dbReference>
<dbReference type="PANTHER" id="PTHR30383:SF5">
    <property type="entry name" value="SGNH HYDROLASE-TYPE ESTERASE DOMAIN-CONTAINING PROTEIN"/>
    <property type="match status" value="1"/>
</dbReference>
<evidence type="ECO:0000313" key="3">
    <source>
        <dbReference type="Proteomes" id="UP000239576"/>
    </source>
</evidence>
<dbReference type="InterPro" id="IPR013830">
    <property type="entry name" value="SGNH_hydro"/>
</dbReference>
<dbReference type="PANTHER" id="PTHR30383">
    <property type="entry name" value="THIOESTERASE 1/PROTEASE 1/LYSOPHOSPHOLIPASE L1"/>
    <property type="match status" value="1"/>
</dbReference>
<dbReference type="AlphaFoldDB" id="A0A2T1EPK0"/>
<accession>A0A2T1EPK0</accession>
<reference evidence="2 3" key="2">
    <citation type="submission" date="2018-03" db="EMBL/GenBank/DDBJ databases">
        <title>The ancient ancestry and fast evolution of plastids.</title>
        <authorList>
            <person name="Moore K.R."/>
            <person name="Magnabosco C."/>
            <person name="Momper L."/>
            <person name="Gold D.A."/>
            <person name="Bosak T."/>
            <person name="Fournier G.P."/>
        </authorList>
    </citation>
    <scope>NUCLEOTIDE SEQUENCE [LARGE SCALE GENOMIC DNA]</scope>
    <source>
        <strain evidence="2 3">ULC18</strain>
    </source>
</reference>
<evidence type="ECO:0000259" key="1">
    <source>
        <dbReference type="Pfam" id="PF13472"/>
    </source>
</evidence>
<comment type="caution">
    <text evidence="2">The sequence shown here is derived from an EMBL/GenBank/DDBJ whole genome shotgun (WGS) entry which is preliminary data.</text>
</comment>
<proteinExistence type="predicted"/>
<gene>
    <name evidence="2" type="ORF">C7B82_01890</name>
</gene>
<dbReference type="RefSeq" id="WP_106254622.1">
    <property type="nucleotide sequence ID" value="NZ_PVWK01000012.1"/>
</dbReference>